<evidence type="ECO:0000256" key="1">
    <source>
        <dbReference type="ARBA" id="ARBA00023242"/>
    </source>
</evidence>
<reference evidence="3" key="1">
    <citation type="submission" date="2022-11" db="UniProtKB">
        <authorList>
            <consortium name="WormBaseParasite"/>
        </authorList>
    </citation>
    <scope>IDENTIFICATION</scope>
</reference>
<proteinExistence type="predicted"/>
<dbReference type="AlphaFoldDB" id="A0A915DI45"/>
<evidence type="ECO:0000313" key="3">
    <source>
        <dbReference type="WBParaSite" id="jg19498"/>
    </source>
</evidence>
<dbReference type="GO" id="GO:0003712">
    <property type="term" value="F:transcription coregulator activity"/>
    <property type="evidence" value="ECO:0007669"/>
    <property type="project" value="InterPro"/>
</dbReference>
<name>A0A915DI45_9BILA</name>
<dbReference type="GO" id="GO:0006355">
    <property type="term" value="P:regulation of DNA-templated transcription"/>
    <property type="evidence" value="ECO:0007669"/>
    <property type="project" value="InterPro"/>
</dbReference>
<dbReference type="WBParaSite" id="jg19498">
    <property type="protein sequence ID" value="jg19498"/>
    <property type="gene ID" value="jg19498"/>
</dbReference>
<keyword evidence="2" id="KW-1185">Reference proteome</keyword>
<dbReference type="InterPro" id="IPR036529">
    <property type="entry name" value="KIX_dom_sf"/>
</dbReference>
<sequence length="186" mass="20935">MKKVVAHTKSARSDETLIVCLPTTNCCVAYHAKQCKLDNVLDPLIIHIIRFVASLALVEKSCGTENAGVDKVTQTINMVHNGLGQFPHPQPALTHKEWHAAMTPDLRSCTAEKLVKAILTDPTKHSISYAQIIEKDIFETANSKKSTTILIVEHCSLPYICGYKLYKRLLLPHFYNFHQFIYASWS</sequence>
<evidence type="ECO:0000313" key="2">
    <source>
        <dbReference type="Proteomes" id="UP000887574"/>
    </source>
</evidence>
<accession>A0A915DI45</accession>
<organism evidence="2 3">
    <name type="scientific">Ditylenchus dipsaci</name>
    <dbReference type="NCBI Taxonomy" id="166011"/>
    <lineage>
        <taxon>Eukaryota</taxon>
        <taxon>Metazoa</taxon>
        <taxon>Ecdysozoa</taxon>
        <taxon>Nematoda</taxon>
        <taxon>Chromadorea</taxon>
        <taxon>Rhabditida</taxon>
        <taxon>Tylenchina</taxon>
        <taxon>Tylenchomorpha</taxon>
        <taxon>Sphaerularioidea</taxon>
        <taxon>Anguinidae</taxon>
        <taxon>Anguininae</taxon>
        <taxon>Ditylenchus</taxon>
    </lineage>
</organism>
<protein>
    <submittedName>
        <fullName evidence="3">Uncharacterized protein</fullName>
    </submittedName>
</protein>
<keyword evidence="1" id="KW-0539">Nucleus</keyword>
<dbReference type="Proteomes" id="UP000887574">
    <property type="component" value="Unplaced"/>
</dbReference>
<dbReference type="Gene3D" id="1.10.246.20">
    <property type="entry name" value="Coactivator CBP, KIX domain"/>
    <property type="match status" value="1"/>
</dbReference>
<dbReference type="SUPFAM" id="SSF47040">
    <property type="entry name" value="Kix domain of CBP (creb binding protein)"/>
    <property type="match status" value="1"/>
</dbReference>